<organism evidence="2 3">
    <name type="scientific">Meristemomyces frigidus</name>
    <dbReference type="NCBI Taxonomy" id="1508187"/>
    <lineage>
        <taxon>Eukaryota</taxon>
        <taxon>Fungi</taxon>
        <taxon>Dikarya</taxon>
        <taxon>Ascomycota</taxon>
        <taxon>Pezizomycotina</taxon>
        <taxon>Dothideomycetes</taxon>
        <taxon>Dothideomycetidae</taxon>
        <taxon>Mycosphaerellales</taxon>
        <taxon>Teratosphaeriaceae</taxon>
        <taxon>Meristemomyces</taxon>
    </lineage>
</organism>
<sequence length="193" mass="21482">MPFNNPSFYTPNPPTSAPTTTPPTSDPTPAISDRTFYTSTPAARWQASLAASVASPELADEAYRTRLIDAMAELELFTMVGYRAATQPRRRRTQGNLARQHLAVLAASNRVMKSEKVLKRKVITSQRFPQPQRRERNATVSASVMDEALKSRMEAVIKKADERRTGSEKALYGLEVSMDSMMIDSSVVEDIEE</sequence>
<proteinExistence type="predicted"/>
<dbReference type="EMBL" id="JAVRRL010000074">
    <property type="protein sequence ID" value="KAK5108944.1"/>
    <property type="molecule type" value="Genomic_DNA"/>
</dbReference>
<gene>
    <name evidence="2" type="ORF">LTR62_007659</name>
</gene>
<reference evidence="2" key="1">
    <citation type="submission" date="2023-08" db="EMBL/GenBank/DDBJ databases">
        <title>Black Yeasts Isolated from many extreme environments.</title>
        <authorList>
            <person name="Coleine C."/>
            <person name="Stajich J.E."/>
            <person name="Selbmann L."/>
        </authorList>
    </citation>
    <scope>NUCLEOTIDE SEQUENCE</scope>
    <source>
        <strain evidence="2">CCFEE 5401</strain>
    </source>
</reference>
<evidence type="ECO:0000313" key="3">
    <source>
        <dbReference type="Proteomes" id="UP001310890"/>
    </source>
</evidence>
<comment type="caution">
    <text evidence="2">The sequence shown here is derived from an EMBL/GenBank/DDBJ whole genome shotgun (WGS) entry which is preliminary data.</text>
</comment>
<dbReference type="AlphaFoldDB" id="A0AAN7TAU9"/>
<feature type="compositionally biased region" description="Pro residues" evidence="1">
    <location>
        <begin position="11"/>
        <end position="26"/>
    </location>
</feature>
<name>A0AAN7TAU9_9PEZI</name>
<protein>
    <submittedName>
        <fullName evidence="2">Uncharacterized protein</fullName>
    </submittedName>
</protein>
<feature type="region of interest" description="Disordered" evidence="1">
    <location>
        <begin position="1"/>
        <end position="34"/>
    </location>
</feature>
<dbReference type="Proteomes" id="UP001310890">
    <property type="component" value="Unassembled WGS sequence"/>
</dbReference>
<evidence type="ECO:0000256" key="1">
    <source>
        <dbReference type="SAM" id="MobiDB-lite"/>
    </source>
</evidence>
<accession>A0AAN7TAU9</accession>
<evidence type="ECO:0000313" key="2">
    <source>
        <dbReference type="EMBL" id="KAK5108944.1"/>
    </source>
</evidence>